<comment type="caution">
    <text evidence="1">The sequence shown here is derived from an EMBL/GenBank/DDBJ whole genome shotgun (WGS) entry which is preliminary data.</text>
</comment>
<dbReference type="Pfam" id="PF03640">
    <property type="entry name" value="Lipoprotein_15"/>
    <property type="match status" value="2"/>
</dbReference>
<evidence type="ECO:0000313" key="2">
    <source>
        <dbReference type="Proteomes" id="UP001082899"/>
    </source>
</evidence>
<reference evidence="1" key="1">
    <citation type="submission" date="2022-11" db="EMBL/GenBank/DDBJ databases">
        <title>Robbsia betulipollinis sp. nov., isolated from pollen of birch (Betula pendula).</title>
        <authorList>
            <person name="Shi H."/>
            <person name="Ambika Manirajan B."/>
            <person name="Ratering S."/>
            <person name="Geissler-Plaum R."/>
            <person name="Schnell S."/>
        </authorList>
    </citation>
    <scope>NUCLEOTIDE SEQUENCE</scope>
    <source>
        <strain evidence="1">Bb-Pol-6</strain>
    </source>
</reference>
<keyword evidence="2" id="KW-1185">Reference proteome</keyword>
<sequence>MLCAASAYAESPPMMTGGMLVDSGGMTLYTFDKDAVDSGKSQCNGPCAKLWPPALATAEAKQAGNFTVIKRDDGASQWAFKGKPVYTYADDKKAGDMSGDNFKGVWHVIK</sequence>
<accession>A0ABT3ZPM7</accession>
<dbReference type="Proteomes" id="UP001082899">
    <property type="component" value="Unassembled WGS sequence"/>
</dbReference>
<dbReference type="InterPro" id="IPR014558">
    <property type="entry name" value="UCP029720"/>
</dbReference>
<dbReference type="PANTHER" id="PTHR39335">
    <property type="entry name" value="BLL4220 PROTEIN"/>
    <property type="match status" value="1"/>
</dbReference>
<proteinExistence type="predicted"/>
<evidence type="ECO:0008006" key="3">
    <source>
        <dbReference type="Google" id="ProtNLM"/>
    </source>
</evidence>
<dbReference type="EMBL" id="JAPMXC010000004">
    <property type="protein sequence ID" value="MCY0388437.1"/>
    <property type="molecule type" value="Genomic_DNA"/>
</dbReference>
<protein>
    <recommendedName>
        <fullName evidence="3">Lipoprotein</fullName>
    </recommendedName>
</protein>
<dbReference type="InterPro" id="IPR005297">
    <property type="entry name" value="Lipoprotein_repeat"/>
</dbReference>
<dbReference type="PIRSF" id="PIRSF029720">
    <property type="entry name" value="UCP029720"/>
    <property type="match status" value="1"/>
</dbReference>
<organism evidence="1 2">
    <name type="scientific">Robbsia betulipollinis</name>
    <dbReference type="NCBI Taxonomy" id="2981849"/>
    <lineage>
        <taxon>Bacteria</taxon>
        <taxon>Pseudomonadati</taxon>
        <taxon>Pseudomonadota</taxon>
        <taxon>Betaproteobacteria</taxon>
        <taxon>Burkholderiales</taxon>
        <taxon>Burkholderiaceae</taxon>
        <taxon>Robbsia</taxon>
    </lineage>
</organism>
<dbReference type="PANTHER" id="PTHR39335:SF1">
    <property type="entry name" value="BLL4220 PROTEIN"/>
    <property type="match status" value="1"/>
</dbReference>
<evidence type="ECO:0000313" key="1">
    <source>
        <dbReference type="EMBL" id="MCY0388437.1"/>
    </source>
</evidence>
<name>A0ABT3ZPM7_9BURK</name>
<gene>
    <name evidence="1" type="ORF">OVY01_14605</name>
</gene>